<sequence length="116" mass="13633">MLEHYREFKAYSANAVYNAETSPHAIDILEALWIKDDDRRELVIDSIKRSAVRTMVIVSHIDTMLDVYNSLVEKSNDELEKRRCRVITARYISDEQLTIEEIAREESIEPRTVYLD</sequence>
<dbReference type="EMBL" id="AJWZ01001387">
    <property type="protein sequence ID" value="EKC73944.1"/>
    <property type="molecule type" value="Genomic_DNA"/>
</dbReference>
<organism evidence="1">
    <name type="scientific">human gut metagenome</name>
    <dbReference type="NCBI Taxonomy" id="408170"/>
    <lineage>
        <taxon>unclassified sequences</taxon>
        <taxon>metagenomes</taxon>
        <taxon>organismal metagenomes</taxon>
    </lineage>
</organism>
<accession>K1U210</accession>
<comment type="caution">
    <text evidence="1">The sequence shown here is derived from an EMBL/GenBank/DDBJ whole genome shotgun (WGS) entry which is preliminary data.</text>
</comment>
<protein>
    <submittedName>
        <fullName evidence="1">Uncharacterized protein</fullName>
    </submittedName>
</protein>
<reference evidence="1" key="1">
    <citation type="journal article" date="2013" name="Environ. Microbiol.">
        <title>Microbiota from the distal guts of lean and obese adolescents exhibit partial functional redundancy besides clear differences in community structure.</title>
        <authorList>
            <person name="Ferrer M."/>
            <person name="Ruiz A."/>
            <person name="Lanza F."/>
            <person name="Haange S.B."/>
            <person name="Oberbach A."/>
            <person name="Till H."/>
            <person name="Bargiela R."/>
            <person name="Campoy C."/>
            <person name="Segura M.T."/>
            <person name="Richter M."/>
            <person name="von Bergen M."/>
            <person name="Seifert J."/>
            <person name="Suarez A."/>
        </authorList>
    </citation>
    <scope>NUCLEOTIDE SEQUENCE</scope>
</reference>
<dbReference type="AlphaFoldDB" id="K1U210"/>
<name>K1U210_9ZZZZ</name>
<feature type="non-terminal residue" evidence="1">
    <location>
        <position position="116"/>
    </location>
</feature>
<gene>
    <name evidence="1" type="ORF">OBE_02131</name>
</gene>
<evidence type="ECO:0000313" key="1">
    <source>
        <dbReference type="EMBL" id="EKC73944.1"/>
    </source>
</evidence>
<proteinExistence type="predicted"/>